<dbReference type="Proteomes" id="UP000193335">
    <property type="component" value="Unassembled WGS sequence"/>
</dbReference>
<keyword evidence="1" id="KW-1133">Transmembrane helix</keyword>
<keyword evidence="1" id="KW-0472">Membrane</keyword>
<dbReference type="EMBL" id="NAFL01000286">
    <property type="protein sequence ID" value="OSJ22295.1"/>
    <property type="molecule type" value="Genomic_DNA"/>
</dbReference>
<feature type="transmembrane region" description="Helical" evidence="1">
    <location>
        <begin position="6"/>
        <end position="24"/>
    </location>
</feature>
<feature type="transmembrane region" description="Helical" evidence="1">
    <location>
        <begin position="104"/>
        <end position="122"/>
    </location>
</feature>
<dbReference type="AlphaFoldDB" id="A0A1Y2J9J0"/>
<accession>A0A1Y2J9J0</accession>
<evidence type="ECO:0000313" key="2">
    <source>
        <dbReference type="EMBL" id="OSJ22295.1"/>
    </source>
</evidence>
<protein>
    <submittedName>
        <fullName evidence="2">Uncharacterized protein</fullName>
    </submittedName>
</protein>
<reference evidence="2 3" key="1">
    <citation type="submission" date="2017-03" db="EMBL/GenBank/DDBJ databases">
        <title>Whole genome sequences of fourteen strains of Bradyrhizobium canariense and one strain of Bradyrhizobium japonicum isolated from Lupinus (Papilionoideae: Genisteae) species in Algeria.</title>
        <authorList>
            <person name="Crovadore J."/>
            <person name="Chekireb D."/>
            <person name="Brachmann A."/>
            <person name="Chablais R."/>
            <person name="Cochard B."/>
            <person name="Lefort F."/>
        </authorList>
    </citation>
    <scope>NUCLEOTIDE SEQUENCE [LARGE SCALE GENOMIC DNA]</scope>
    <source>
        <strain evidence="2 3">UBMA197</strain>
    </source>
</reference>
<sequence>MVFLSFVYRFVTNFAFMAMVYFSLNFMEKYQNRAILAILVLVYAGMRAASTLRAFYFFQKIEKLEAETKRLQAPINDGSGATNARKQVVADVGRLRRDGELKSYMDLFFLALIVLLCVANIMRQ</sequence>
<feature type="transmembrane region" description="Helical" evidence="1">
    <location>
        <begin position="36"/>
        <end position="58"/>
    </location>
</feature>
<dbReference type="RefSeq" id="WP_063982749.1">
    <property type="nucleotide sequence ID" value="NZ_NAFL01000286.1"/>
</dbReference>
<evidence type="ECO:0000313" key="3">
    <source>
        <dbReference type="Proteomes" id="UP000193335"/>
    </source>
</evidence>
<keyword evidence="1" id="KW-0812">Transmembrane</keyword>
<name>A0A1Y2J9J0_BRAJP</name>
<proteinExistence type="predicted"/>
<organism evidence="2 3">
    <name type="scientific">Bradyrhizobium japonicum</name>
    <dbReference type="NCBI Taxonomy" id="375"/>
    <lineage>
        <taxon>Bacteria</taxon>
        <taxon>Pseudomonadati</taxon>
        <taxon>Pseudomonadota</taxon>
        <taxon>Alphaproteobacteria</taxon>
        <taxon>Hyphomicrobiales</taxon>
        <taxon>Nitrobacteraceae</taxon>
        <taxon>Bradyrhizobium</taxon>
    </lineage>
</organism>
<evidence type="ECO:0000256" key="1">
    <source>
        <dbReference type="SAM" id="Phobius"/>
    </source>
</evidence>
<gene>
    <name evidence="2" type="ORF">BSZ19_47840</name>
</gene>
<comment type="caution">
    <text evidence="2">The sequence shown here is derived from an EMBL/GenBank/DDBJ whole genome shotgun (WGS) entry which is preliminary data.</text>
</comment>